<dbReference type="PANTHER" id="PTHR24567:SF75">
    <property type="entry name" value="FUMARATE AND NITRATE REDUCTION REGULATORY PROTEIN"/>
    <property type="match status" value="1"/>
</dbReference>
<feature type="domain" description="Cyclic nucleotide-binding" evidence="5">
    <location>
        <begin position="17"/>
        <end position="86"/>
    </location>
</feature>
<evidence type="ECO:0000256" key="1">
    <source>
        <dbReference type="ARBA" id="ARBA00023015"/>
    </source>
</evidence>
<dbReference type="PANTHER" id="PTHR24567">
    <property type="entry name" value="CRP FAMILY TRANSCRIPTIONAL REGULATORY PROTEIN"/>
    <property type="match status" value="1"/>
</dbReference>
<feature type="domain" description="HTH crp-type" evidence="6">
    <location>
        <begin position="148"/>
        <end position="222"/>
    </location>
</feature>
<dbReference type="PROSITE" id="PS00042">
    <property type="entry name" value="HTH_CRP_1"/>
    <property type="match status" value="1"/>
</dbReference>
<evidence type="ECO:0000256" key="4">
    <source>
        <dbReference type="ARBA" id="ARBA00023231"/>
    </source>
</evidence>
<dbReference type="PROSITE" id="PS51063">
    <property type="entry name" value="HTH_CRP_2"/>
    <property type="match status" value="1"/>
</dbReference>
<dbReference type="Gene3D" id="2.60.120.10">
    <property type="entry name" value="Jelly Rolls"/>
    <property type="match status" value="1"/>
</dbReference>
<evidence type="ECO:0000313" key="8">
    <source>
        <dbReference type="Proteomes" id="UP000248925"/>
    </source>
</evidence>
<dbReference type="InterPro" id="IPR014710">
    <property type="entry name" value="RmlC-like_jellyroll"/>
</dbReference>
<dbReference type="EMBL" id="PCDP01000054">
    <property type="protein sequence ID" value="PZM10034.1"/>
    <property type="molecule type" value="Genomic_DNA"/>
</dbReference>
<dbReference type="InterPro" id="IPR036388">
    <property type="entry name" value="WH-like_DNA-bd_sf"/>
</dbReference>
<dbReference type="InterPro" id="IPR018490">
    <property type="entry name" value="cNMP-bd_dom_sf"/>
</dbReference>
<dbReference type="OrthoDB" id="667966at2"/>
<keyword evidence="8" id="KW-1185">Reference proteome</keyword>
<keyword evidence="4" id="KW-0535">Nitrogen fixation</keyword>
<dbReference type="Pfam" id="PF00027">
    <property type="entry name" value="cNMP_binding"/>
    <property type="match status" value="1"/>
</dbReference>
<organism evidence="7 8">
    <name type="scientific">Rhizobium tubonense</name>
    <dbReference type="NCBI Taxonomy" id="484088"/>
    <lineage>
        <taxon>Bacteria</taxon>
        <taxon>Pseudomonadati</taxon>
        <taxon>Pseudomonadota</taxon>
        <taxon>Alphaproteobacteria</taxon>
        <taxon>Hyphomicrobiales</taxon>
        <taxon>Rhizobiaceae</taxon>
        <taxon>Rhizobium/Agrobacterium group</taxon>
        <taxon>Rhizobium</taxon>
    </lineage>
</organism>
<accession>A0A2W4CXK7</accession>
<dbReference type="Proteomes" id="UP000248925">
    <property type="component" value="Unassembled WGS sequence"/>
</dbReference>
<dbReference type="InterPro" id="IPR000595">
    <property type="entry name" value="cNMP-bd_dom"/>
</dbReference>
<dbReference type="GO" id="GO:0005829">
    <property type="term" value="C:cytosol"/>
    <property type="evidence" value="ECO:0007669"/>
    <property type="project" value="TreeGrafter"/>
</dbReference>
<proteinExistence type="predicted"/>
<evidence type="ECO:0000256" key="3">
    <source>
        <dbReference type="ARBA" id="ARBA00023163"/>
    </source>
</evidence>
<dbReference type="AlphaFoldDB" id="A0A2W4CXK7"/>
<dbReference type="InterPro" id="IPR012318">
    <property type="entry name" value="HTH_CRP"/>
</dbReference>
<dbReference type="CDD" id="cd00038">
    <property type="entry name" value="CAP_ED"/>
    <property type="match status" value="1"/>
</dbReference>
<dbReference type="Pfam" id="PF13545">
    <property type="entry name" value="HTH_Crp_2"/>
    <property type="match status" value="1"/>
</dbReference>
<evidence type="ECO:0000259" key="5">
    <source>
        <dbReference type="PROSITE" id="PS50042"/>
    </source>
</evidence>
<protein>
    <submittedName>
        <fullName evidence="7">Crp/Fnr family transcriptional regulator</fullName>
    </submittedName>
</protein>
<evidence type="ECO:0000259" key="6">
    <source>
        <dbReference type="PROSITE" id="PS51063"/>
    </source>
</evidence>
<sequence length="252" mass="28198">MFATEREYQFRPSNVTPFAAATTPTLASVFRNQPTEVVQAGGALFWEGDPAKHLFEVVDGVLRIFRIIGDGRRVITGFLFPGDLVGISMKDRYLYGAEAVTVTKVRRFARSSFQEKMNQHPELRPKLFARLCDEMAAAQDQMALLARKTAEERLCSFLLLLARRTEDASKSTPTVELPMTRQDIADYLGLTVETVSRNVTKLTARGMIVPKGRHGYQFKTERLALLAGDEDADNNGCDDRDIGCQRFGRTLA</sequence>
<reference evidence="7 8" key="1">
    <citation type="journal article" date="2018" name="Sci. Rep.">
        <title>Rhizobium tumorigenes sp. nov., a novel plant tumorigenic bacterium isolated from cane gall tumors on thornless blackberry.</title>
        <authorList>
            <person name="Kuzmanovi N."/>
            <person name="Smalla K."/>
            <person name="Gronow S."/>
            <person name="PuBawska J."/>
        </authorList>
    </citation>
    <scope>NUCLEOTIDE SEQUENCE [LARGE SCALE GENOMIC DNA]</scope>
    <source>
        <strain evidence="7 8">CCBAU 85046</strain>
    </source>
</reference>
<keyword evidence="1" id="KW-0805">Transcription regulation</keyword>
<dbReference type="PROSITE" id="PS50042">
    <property type="entry name" value="CNMP_BINDING_3"/>
    <property type="match status" value="1"/>
</dbReference>
<dbReference type="InterPro" id="IPR018335">
    <property type="entry name" value="Tscrpt_reg_HTH_Crp-type_CS"/>
</dbReference>
<dbReference type="SUPFAM" id="SSF46785">
    <property type="entry name" value="Winged helix' DNA-binding domain"/>
    <property type="match status" value="1"/>
</dbReference>
<dbReference type="PRINTS" id="PR00034">
    <property type="entry name" value="HTHCRP"/>
</dbReference>
<dbReference type="SMART" id="SM00419">
    <property type="entry name" value="HTH_CRP"/>
    <property type="match status" value="1"/>
</dbReference>
<dbReference type="Gene3D" id="1.10.10.10">
    <property type="entry name" value="Winged helix-like DNA-binding domain superfamily/Winged helix DNA-binding domain"/>
    <property type="match status" value="1"/>
</dbReference>
<dbReference type="InterPro" id="IPR036390">
    <property type="entry name" value="WH_DNA-bd_sf"/>
</dbReference>
<dbReference type="InterPro" id="IPR050397">
    <property type="entry name" value="Env_Response_Regulators"/>
</dbReference>
<comment type="caution">
    <text evidence="7">The sequence shown here is derived from an EMBL/GenBank/DDBJ whole genome shotgun (WGS) entry which is preliminary data.</text>
</comment>
<gene>
    <name evidence="7" type="ORF">CPY51_24020</name>
</gene>
<dbReference type="FunFam" id="1.10.10.10:FF:000028">
    <property type="entry name" value="Fumarate/nitrate reduction transcriptional regulator Fnr"/>
    <property type="match status" value="1"/>
</dbReference>
<dbReference type="GO" id="GO:0003700">
    <property type="term" value="F:DNA-binding transcription factor activity"/>
    <property type="evidence" value="ECO:0007669"/>
    <property type="project" value="InterPro"/>
</dbReference>
<evidence type="ECO:0000256" key="2">
    <source>
        <dbReference type="ARBA" id="ARBA00023125"/>
    </source>
</evidence>
<evidence type="ECO:0000313" key="7">
    <source>
        <dbReference type="EMBL" id="PZM10034.1"/>
    </source>
</evidence>
<keyword evidence="3" id="KW-0804">Transcription</keyword>
<dbReference type="CDD" id="cd00092">
    <property type="entry name" value="HTH_CRP"/>
    <property type="match status" value="1"/>
</dbReference>
<keyword evidence="2" id="KW-0238">DNA-binding</keyword>
<dbReference type="GO" id="GO:0003677">
    <property type="term" value="F:DNA binding"/>
    <property type="evidence" value="ECO:0007669"/>
    <property type="project" value="UniProtKB-KW"/>
</dbReference>
<name>A0A2W4CXK7_9HYPH</name>
<dbReference type="SMART" id="SM00100">
    <property type="entry name" value="cNMP"/>
    <property type="match status" value="1"/>
</dbReference>
<dbReference type="SUPFAM" id="SSF51206">
    <property type="entry name" value="cAMP-binding domain-like"/>
    <property type="match status" value="1"/>
</dbReference>